<reference evidence="2 3" key="1">
    <citation type="submission" date="2018-12" db="EMBL/GenBank/DDBJ databases">
        <authorList>
            <consortium name="Pathogen Informatics"/>
        </authorList>
    </citation>
    <scope>NUCLEOTIDE SEQUENCE [LARGE SCALE GENOMIC DNA]</scope>
    <source>
        <strain evidence="2 3">NCTC10047</strain>
    </source>
</reference>
<sequence length="162" mass="19404">MKKKVTFFFTLRIVPERKRNFAQKKKYFYFIRGKERNRWQRNGSRLQECLGLPGFPGSEPAVRERLYKYSEGKEGVRRKRVKSKAEEFHISVLPLYVHRYLDDSGEEPTPEPISLQEAEPKDIWEMMFRLLTPEQRKQVTGRFRVKGMKAVFPFLFDDTPPR</sequence>
<name>A0A447R0X1_SALER</name>
<dbReference type="InterPro" id="IPR003314">
    <property type="entry name" value="Mu-type_HTH"/>
</dbReference>
<feature type="domain" description="HTH Mu-type" evidence="1">
    <location>
        <begin position="40"/>
        <end position="109"/>
    </location>
</feature>
<dbReference type="InterPro" id="IPR009061">
    <property type="entry name" value="DNA-bd_dom_put_sf"/>
</dbReference>
<evidence type="ECO:0000313" key="2">
    <source>
        <dbReference type="EMBL" id="VEA75994.1"/>
    </source>
</evidence>
<proteinExistence type="predicted"/>
<dbReference type="AlphaFoldDB" id="A0A447R0X1"/>
<dbReference type="InterPro" id="IPR036388">
    <property type="entry name" value="WH-like_DNA-bd_sf"/>
</dbReference>
<accession>A0A447R0X1</accession>
<dbReference type="SUPFAM" id="SSF46955">
    <property type="entry name" value="Putative DNA-binding domain"/>
    <property type="match status" value="1"/>
</dbReference>
<protein>
    <submittedName>
        <fullName evidence="2">Putative bacteriophage protein</fullName>
    </submittedName>
</protein>
<evidence type="ECO:0000313" key="3">
    <source>
        <dbReference type="Proteomes" id="UP000275676"/>
    </source>
</evidence>
<evidence type="ECO:0000259" key="1">
    <source>
        <dbReference type="PROSITE" id="PS51702"/>
    </source>
</evidence>
<organism evidence="2 3">
    <name type="scientific">Salmonella enterica subsp. arizonae</name>
    <dbReference type="NCBI Taxonomy" id="59203"/>
    <lineage>
        <taxon>Bacteria</taxon>
        <taxon>Pseudomonadati</taxon>
        <taxon>Pseudomonadota</taxon>
        <taxon>Gammaproteobacteria</taxon>
        <taxon>Enterobacterales</taxon>
        <taxon>Enterobacteriaceae</taxon>
        <taxon>Salmonella</taxon>
    </lineage>
</organism>
<dbReference type="EMBL" id="LR134156">
    <property type="protein sequence ID" value="VEA75994.1"/>
    <property type="molecule type" value="Genomic_DNA"/>
</dbReference>
<dbReference type="Proteomes" id="UP000275676">
    <property type="component" value="Chromosome"/>
</dbReference>
<gene>
    <name evidence="2" type="primary">SBOV24381</name>
    <name evidence="2" type="ORF">NCTC10047_01856</name>
</gene>
<dbReference type="Gene3D" id="1.10.10.10">
    <property type="entry name" value="Winged helix-like DNA-binding domain superfamily/Winged helix DNA-binding domain"/>
    <property type="match status" value="1"/>
</dbReference>
<dbReference type="GO" id="GO:0003677">
    <property type="term" value="F:DNA binding"/>
    <property type="evidence" value="ECO:0007669"/>
    <property type="project" value="InterPro"/>
</dbReference>
<dbReference type="PROSITE" id="PS51702">
    <property type="entry name" value="HTH_MU"/>
    <property type="match status" value="1"/>
</dbReference>